<feature type="compositionally biased region" description="Basic residues" evidence="11">
    <location>
        <begin position="300"/>
        <end position="311"/>
    </location>
</feature>
<keyword evidence="14" id="KW-1185">Reference proteome</keyword>
<feature type="compositionally biased region" description="Basic and acidic residues" evidence="11">
    <location>
        <begin position="449"/>
        <end position="458"/>
    </location>
</feature>
<dbReference type="Proteomes" id="UP001642464">
    <property type="component" value="Unassembled WGS sequence"/>
</dbReference>
<reference evidence="13 14" key="1">
    <citation type="submission" date="2024-02" db="EMBL/GenBank/DDBJ databases">
        <authorList>
            <person name="Chen Y."/>
            <person name="Shah S."/>
            <person name="Dougan E. K."/>
            <person name="Thang M."/>
            <person name="Chan C."/>
        </authorList>
    </citation>
    <scope>NUCLEOTIDE SEQUENCE [LARGE SCALE GENOMIC DNA]</scope>
</reference>
<feature type="compositionally biased region" description="Basic and acidic residues" evidence="11">
    <location>
        <begin position="1169"/>
        <end position="1199"/>
    </location>
</feature>
<dbReference type="PANTHER" id="PTHR37984:SF5">
    <property type="entry name" value="PROTEIN NYNRIN-LIKE"/>
    <property type="match status" value="1"/>
</dbReference>
<evidence type="ECO:0000259" key="12">
    <source>
        <dbReference type="PROSITE" id="PS50994"/>
    </source>
</evidence>
<evidence type="ECO:0000256" key="9">
    <source>
        <dbReference type="ARBA" id="ARBA00033113"/>
    </source>
</evidence>
<evidence type="ECO:0000256" key="8">
    <source>
        <dbReference type="ARBA" id="ARBA00032154"/>
    </source>
</evidence>
<name>A0ABP0MD45_9DINO</name>
<dbReference type="InterPro" id="IPR021109">
    <property type="entry name" value="Peptidase_aspartic_dom_sf"/>
</dbReference>
<dbReference type="InterPro" id="IPR036397">
    <property type="entry name" value="RNaseH_sf"/>
</dbReference>
<dbReference type="InterPro" id="IPR012337">
    <property type="entry name" value="RNaseH-like_sf"/>
</dbReference>
<evidence type="ECO:0000313" key="14">
    <source>
        <dbReference type="Proteomes" id="UP001642464"/>
    </source>
</evidence>
<feature type="region of interest" description="Disordered" evidence="11">
    <location>
        <begin position="436"/>
        <end position="466"/>
    </location>
</feature>
<dbReference type="PROSITE" id="PS50994">
    <property type="entry name" value="INTEGRASE"/>
    <property type="match status" value="1"/>
</dbReference>
<dbReference type="InterPro" id="IPR050951">
    <property type="entry name" value="Retrovirus_Pol_polyprotein"/>
</dbReference>
<evidence type="ECO:0000256" key="1">
    <source>
        <dbReference type="ARBA" id="ARBA00022679"/>
    </source>
</evidence>
<evidence type="ECO:0000256" key="7">
    <source>
        <dbReference type="ARBA" id="ARBA00030524"/>
    </source>
</evidence>
<dbReference type="InterPro" id="IPR001969">
    <property type="entry name" value="Aspartic_peptidase_AS"/>
</dbReference>
<evidence type="ECO:0000256" key="4">
    <source>
        <dbReference type="ARBA" id="ARBA00022759"/>
    </source>
</evidence>
<dbReference type="Pfam" id="PF07727">
    <property type="entry name" value="RVT_2"/>
    <property type="match status" value="1"/>
</dbReference>
<evidence type="ECO:0000256" key="6">
    <source>
        <dbReference type="ARBA" id="ARBA00022918"/>
    </source>
</evidence>
<evidence type="ECO:0000256" key="10">
    <source>
        <dbReference type="ARBA" id="ARBA00057243"/>
    </source>
</evidence>
<dbReference type="PANTHER" id="PTHR37984">
    <property type="entry name" value="PROTEIN CBG26694"/>
    <property type="match status" value="1"/>
</dbReference>
<protein>
    <recommendedName>
        <fullName evidence="7">Gag-Pol-p199</fullName>
    </recommendedName>
    <alternativeName>
        <fullName evidence="8">TY1A-TY1B</fullName>
    </alternativeName>
    <alternativeName>
        <fullName evidence="9">p190</fullName>
    </alternativeName>
</protein>
<dbReference type="SUPFAM" id="SSF56672">
    <property type="entry name" value="DNA/RNA polymerases"/>
    <property type="match status" value="1"/>
</dbReference>
<evidence type="ECO:0000313" key="13">
    <source>
        <dbReference type="EMBL" id="CAK9049056.1"/>
    </source>
</evidence>
<evidence type="ECO:0000256" key="11">
    <source>
        <dbReference type="SAM" id="MobiDB-lite"/>
    </source>
</evidence>
<gene>
    <name evidence="13" type="ORF">SCF082_LOCUS27233</name>
</gene>
<dbReference type="SUPFAM" id="SSF53098">
    <property type="entry name" value="Ribonuclease H-like"/>
    <property type="match status" value="1"/>
</dbReference>
<accession>A0ABP0MD45</accession>
<dbReference type="EMBL" id="CAXAMM010020990">
    <property type="protein sequence ID" value="CAK9049056.1"/>
    <property type="molecule type" value="Genomic_DNA"/>
</dbReference>
<dbReference type="Gene3D" id="2.40.70.10">
    <property type="entry name" value="Acid Proteases"/>
    <property type="match status" value="1"/>
</dbReference>
<organism evidence="13 14">
    <name type="scientific">Durusdinium trenchii</name>
    <dbReference type="NCBI Taxonomy" id="1381693"/>
    <lineage>
        <taxon>Eukaryota</taxon>
        <taxon>Sar</taxon>
        <taxon>Alveolata</taxon>
        <taxon>Dinophyceae</taxon>
        <taxon>Suessiales</taxon>
        <taxon>Symbiodiniaceae</taxon>
        <taxon>Durusdinium</taxon>
    </lineage>
</organism>
<comment type="caution">
    <text evidence="13">The sequence shown here is derived from an EMBL/GenBank/DDBJ whole genome shotgun (WGS) entry which is preliminary data.</text>
</comment>
<dbReference type="PROSITE" id="PS00141">
    <property type="entry name" value="ASP_PROTEASE"/>
    <property type="match status" value="1"/>
</dbReference>
<evidence type="ECO:0000256" key="5">
    <source>
        <dbReference type="ARBA" id="ARBA00022801"/>
    </source>
</evidence>
<keyword evidence="3" id="KW-0540">Nuclease</keyword>
<keyword evidence="5" id="KW-0378">Hydrolase</keyword>
<keyword evidence="1" id="KW-0808">Transferase</keyword>
<comment type="function">
    <text evidence="10">Capsid protein (CA) is the structural component of the virus-like particle (VLP), forming the shell that encapsulates the retrotransposons dimeric RNA genome. The particles are assembled from trimer-clustered units and there are holes in the capsid shells that allow for the diffusion of macromolecules. CA also has nucleocapsid-like chaperone activity, promoting primer tRNA(i)-Met annealing to the multipartite primer-binding site (PBS), dimerization of Ty1 RNA and initiation of reverse transcription.</text>
</comment>
<proteinExistence type="predicted"/>
<feature type="region of interest" description="Disordered" evidence="11">
    <location>
        <begin position="240"/>
        <end position="335"/>
    </location>
</feature>
<keyword evidence="2" id="KW-0548">Nucleotidyltransferase</keyword>
<feature type="compositionally biased region" description="Basic and acidic residues" evidence="11">
    <location>
        <begin position="1140"/>
        <end position="1153"/>
    </location>
</feature>
<feature type="compositionally biased region" description="Basic and acidic residues" evidence="11">
    <location>
        <begin position="315"/>
        <end position="333"/>
    </location>
</feature>
<feature type="region of interest" description="Disordered" evidence="11">
    <location>
        <begin position="1122"/>
        <end position="1204"/>
    </location>
</feature>
<feature type="domain" description="Integrase catalytic" evidence="12">
    <location>
        <begin position="808"/>
        <end position="965"/>
    </location>
</feature>
<keyword evidence="6" id="KW-0695">RNA-directed DNA polymerase</keyword>
<evidence type="ECO:0000256" key="2">
    <source>
        <dbReference type="ARBA" id="ARBA00022695"/>
    </source>
</evidence>
<sequence length="1720" mass="192478">MAFQKGGKGVPVHQKPGYSGFICGSKEHDFRSCPKRRADGTQSSSSTRPNYLAQVFVVVSEAESPAATTPSTSAAALATIAVQYPGHAVIDTGATDTLASLEKLEQVMNLRAQRFGPEEFVVKEERKKFRFGNGESQRATSLVEIPQFLNGQKIALGLHAIDAPGVPVLLSVRTLRKLGAIIDMDTNMMCLKNVSELWIPLKRSSNEHLLLDLTCDWYQPDAGLPAKDLASTASAYMEQPPTCQSSVLEPPCHGHESEEELLTEEQHAAHLSQNQCHHESSVNSLHAPPELEGSSTSMRGKAKAKASKSKARVPSSERYDYERATGPDPRDPRAQGYPCWGQHQAMPEGRGSLSGRNGHGRWTVCQKCRIRLEYIPTFGAKGTFRQAGPLPRDVQTAVEQIGTAVEDHPPAREMLNNKAVGVIGAEESMRRRLQQLENEKSAVTKKAVKRDNDLHPESQESSEDYILDEPYETPLDRENDQDFQPITNQLTEHQQQVLKAQADECRSEAYGAMEQFPDPDFDISLLELCCPPDSRLAQTFLDHGKRALRVGLPAIDFGKKSGLQEVLNMIDKWKPKVLWISLPCGPYPPIQEIFNESTPEMLQKSLERKKKAKKLISHGITAARHQVNRGGEVGWEWPVNNPGWELPLVRKFWHELENAGPAFSARVDGCSYGMTGPKNMPLKKPWKIRTTSQTLARAVHRLCPGHECHEECLGGKTARDSGFYPQSMCNVIYKSVQEMMACRPNYDVFPAAYPVFDTKDMMEIEEKKKHVRPLTEEEKKQVSKLVDRLHRRTGHPSNVALAGVLRHRGAHPEVIQLAAQNQCNECQELRSAPLHAIAAIEKSETLWETSRNATAEEVTDALGNWCLHYGMPAKVRLDPEGAFRLTLLGQWASERGIELVFCAAEDHGQIGIVERAIATLKSTIRQILQGGDYTVKQAVVSACCTHNTLERVEGYSPFQWAFGRQPTLTGRMHEKGYDDPWWTSSAVPGSSVMQNLRLRVKAQQSFLQAQSHELISRAANSKTRRDQVFVPGDLVFFKRVKPPARTQAQMRLPFKLWRWYGPARVLATKALPAQLRHASAREKTIAEGMNAPTAVWTFHTLAKDTLKGEYEILDDHMFPEDVTATRSSEPDNTVDYPTKAPEDAQRAPEDARKKIQTKSSGSEMTGGEGTHHESKSSRAPEERKTKVPKVEAGVRDPERSGLQSPRVDLSRLIRDPGYEPDAMASRAAGRPMHELFEQPLFKRQRKQLAATSDDELLATSFFAADGELHVGNMACCIELPVPQSSSELRRMKRDPETYFVRKVKGAEVKWHLLDDKQKEDFKQAKQAEVNQWLQAAAVKAAVGHVPRHRLIRMRWVLTYKDTGAAKGRIVLIGYEDPDLQEIQSAAPTMTRRTRQLCLQLASIKGWRTLKGDVKSAFLQGDAVEEKRDLFAVPVDELADALQIPRGSAVQVVKSCYGLVNAPASWFQKVRDTLKHLGFVQSRTDPCLWLFFEEGEEEEKTTLGFVCSHVDDFLVAGNEQSSAWTSAVTAFHQSFRWSPWECNAFTHCGIQLKEEMDFSTTLDHSKFIEAIEQIKFHPRPDQEAVTGDELTQLRGILGALQWRTPRAANKLAREAFHQRHVSTRINQLGLQDPKDVCFIGWSDAALANRRDLGSTGGYIIAMTSPSMLKGERSPLTFVSWRSARLQRKARSSLAAEAQALAECDQELMFCRLAFMELRGKQ</sequence>
<dbReference type="InterPro" id="IPR001584">
    <property type="entry name" value="Integrase_cat-core"/>
</dbReference>
<dbReference type="InterPro" id="IPR013103">
    <property type="entry name" value="RVT_2"/>
</dbReference>
<keyword evidence="4" id="KW-0255">Endonuclease</keyword>
<dbReference type="Gene3D" id="3.30.420.10">
    <property type="entry name" value="Ribonuclease H-like superfamily/Ribonuclease H"/>
    <property type="match status" value="1"/>
</dbReference>
<evidence type="ECO:0000256" key="3">
    <source>
        <dbReference type="ARBA" id="ARBA00022722"/>
    </source>
</evidence>
<dbReference type="InterPro" id="IPR043502">
    <property type="entry name" value="DNA/RNA_pol_sf"/>
</dbReference>